<sequence>MPISSKEQDIQAGRKAVEEDRKAVGNINTHEGYSCTETCLY</sequence>
<name>A0ABV6KEV7_9BACI</name>
<evidence type="ECO:0000313" key="1">
    <source>
        <dbReference type="EMBL" id="MFC0471855.1"/>
    </source>
</evidence>
<comment type="caution">
    <text evidence="1">The sequence shown here is derived from an EMBL/GenBank/DDBJ whole genome shotgun (WGS) entry which is preliminary data.</text>
</comment>
<dbReference type="EMBL" id="JBHLUX010000037">
    <property type="protein sequence ID" value="MFC0471855.1"/>
    <property type="molecule type" value="Genomic_DNA"/>
</dbReference>
<dbReference type="Proteomes" id="UP001589838">
    <property type="component" value="Unassembled WGS sequence"/>
</dbReference>
<proteinExistence type="predicted"/>
<keyword evidence="2" id="KW-1185">Reference proteome</keyword>
<evidence type="ECO:0000313" key="2">
    <source>
        <dbReference type="Proteomes" id="UP001589838"/>
    </source>
</evidence>
<dbReference type="RefSeq" id="WP_335961781.1">
    <property type="nucleotide sequence ID" value="NZ_JAXBLX010000020.1"/>
</dbReference>
<reference evidence="1 2" key="1">
    <citation type="submission" date="2024-09" db="EMBL/GenBank/DDBJ databases">
        <authorList>
            <person name="Sun Q."/>
            <person name="Mori K."/>
        </authorList>
    </citation>
    <scope>NUCLEOTIDE SEQUENCE [LARGE SCALE GENOMIC DNA]</scope>
    <source>
        <strain evidence="1 2">NCAIM B.02610</strain>
    </source>
</reference>
<gene>
    <name evidence="1" type="ORF">ACFFHM_15455</name>
</gene>
<organism evidence="1 2">
    <name type="scientific">Halalkalibacter kiskunsagensis</name>
    <dbReference type="NCBI Taxonomy" id="1548599"/>
    <lineage>
        <taxon>Bacteria</taxon>
        <taxon>Bacillati</taxon>
        <taxon>Bacillota</taxon>
        <taxon>Bacilli</taxon>
        <taxon>Bacillales</taxon>
        <taxon>Bacillaceae</taxon>
        <taxon>Halalkalibacter</taxon>
    </lineage>
</organism>
<protein>
    <submittedName>
        <fullName evidence="1">Uncharacterized protein</fullName>
    </submittedName>
</protein>
<accession>A0ABV6KEV7</accession>